<gene>
    <name evidence="1" type="ORF">FEQUK3_LOCUS3561</name>
</gene>
<dbReference type="Proteomes" id="UP000693738">
    <property type="component" value="Unassembled WGS sequence"/>
</dbReference>
<dbReference type="EMBL" id="CAJSTJ010000121">
    <property type="protein sequence ID" value="CAG7557866.1"/>
    <property type="molecule type" value="Genomic_DNA"/>
</dbReference>
<evidence type="ECO:0000313" key="1">
    <source>
        <dbReference type="EMBL" id="CAG7557866.1"/>
    </source>
</evidence>
<dbReference type="AlphaFoldDB" id="A0A8J2IN11"/>
<evidence type="ECO:0000313" key="2">
    <source>
        <dbReference type="Proteomes" id="UP000693738"/>
    </source>
</evidence>
<sequence length="489" mass="56897">MSRLESLPVEMVDRIFSYLCHHCNNTYPEFPTSDLRRDNEALFQLTRTSRTCRRVALRFLFHSFYRYEEVRYIFKMFNAHQDFAQCTRALFLPFRSAFLDIPLVRSTAERLSVANIKACEYTLRYNHPSAEASLALTLCCNVKRLQITLDTLDRSRASFKSTFHLFKRIAEQRGTPAVLQSLEHLEVRTGFQPTDGIVASGVPLFFELSPRLNVLILRGRDGFKPKCLEKVFFAENVRPALESLFEIQMIGWDLTRRSTDSYVLEQFLTSTKRLRTFKYLSSVKNPDLVSDWELGLFHHEYPPQHLINILLGVKPTLQHLTLDFGERGLTRDPSLDTHDIIIDCRQLKQFTNLETLEIDQFCYCPHQLGGLNRGREKATYLADMLPITVRKLTISFPRYRGGHQCLDCILHLGQRVVDRDFPLLEDIDIHARAATPVYDPDRVVDAITLVDDGEQDSRIQRIRIEKAFIGSGVVIKYRSWVKDKFEEYW</sequence>
<accession>A0A8J2IN11</accession>
<comment type="caution">
    <text evidence="1">The sequence shown here is derived from an EMBL/GenBank/DDBJ whole genome shotgun (WGS) entry which is preliminary data.</text>
</comment>
<proteinExistence type="predicted"/>
<reference evidence="1" key="1">
    <citation type="submission" date="2021-05" db="EMBL/GenBank/DDBJ databases">
        <authorList>
            <person name="Khan N."/>
        </authorList>
    </citation>
    <scope>NUCLEOTIDE SEQUENCE</scope>
</reference>
<name>A0A8J2IN11_FUSEQ</name>
<organism evidence="1 2">
    <name type="scientific">Fusarium equiseti</name>
    <name type="common">Fusarium scirpi</name>
    <dbReference type="NCBI Taxonomy" id="61235"/>
    <lineage>
        <taxon>Eukaryota</taxon>
        <taxon>Fungi</taxon>
        <taxon>Dikarya</taxon>
        <taxon>Ascomycota</taxon>
        <taxon>Pezizomycotina</taxon>
        <taxon>Sordariomycetes</taxon>
        <taxon>Hypocreomycetidae</taxon>
        <taxon>Hypocreales</taxon>
        <taxon>Nectriaceae</taxon>
        <taxon>Fusarium</taxon>
        <taxon>Fusarium incarnatum-equiseti species complex</taxon>
    </lineage>
</organism>
<protein>
    <submittedName>
        <fullName evidence="1">Uncharacterized protein</fullName>
    </submittedName>
</protein>